<reference evidence="2 3" key="1">
    <citation type="submission" date="2020-09" db="EMBL/GenBank/DDBJ databases">
        <title>Methylomonas albis sp. nov. and Methylomonas fluvii sp. nov.: Two cold-adapted methanotrophs from the River Elbe and an amended description of Methylovulum psychrotolerans strain Eb1.</title>
        <authorList>
            <person name="Bussmann I.K."/>
            <person name="Klings K.-W."/>
            <person name="Warnstedt J."/>
            <person name="Hoppert M."/>
            <person name="Saborowski A."/>
            <person name="Horn F."/>
            <person name="Liebner S."/>
        </authorList>
    </citation>
    <scope>NUCLEOTIDE SEQUENCE [LARGE SCALE GENOMIC DNA]</scope>
    <source>
        <strain evidence="2 3">EbB</strain>
    </source>
</reference>
<keyword evidence="1" id="KW-1133">Transmembrane helix</keyword>
<feature type="transmembrane region" description="Helical" evidence="1">
    <location>
        <begin position="104"/>
        <end position="128"/>
    </location>
</feature>
<gene>
    <name evidence="2" type="ORF">EBB_13815</name>
</gene>
<feature type="transmembrane region" description="Helical" evidence="1">
    <location>
        <begin position="12"/>
        <end position="35"/>
    </location>
</feature>
<keyword evidence="3" id="KW-1185">Reference proteome</keyword>
<feature type="transmembrane region" description="Helical" evidence="1">
    <location>
        <begin position="41"/>
        <end position="59"/>
    </location>
</feature>
<accession>A0ABR9DI63</accession>
<organism evidence="2 3">
    <name type="scientific">Methylomonas fluvii</name>
    <dbReference type="NCBI Taxonomy" id="1854564"/>
    <lineage>
        <taxon>Bacteria</taxon>
        <taxon>Pseudomonadati</taxon>
        <taxon>Pseudomonadota</taxon>
        <taxon>Gammaproteobacteria</taxon>
        <taxon>Methylococcales</taxon>
        <taxon>Methylococcaceae</taxon>
        <taxon>Methylomonas</taxon>
    </lineage>
</organism>
<sequence length="137" mass="15333">MSNINNDVLKLLAFILLATLLGIGALFSKIVGLDFATGMDVFTRIIMWLALLGVVIYFINDFGFRFVSILPASIVSFLLCWLPAFDYWSSQDFRNFSFNGSINYAWYATGWIQALIGLAIITGGHGLIHYLDSRSSY</sequence>
<name>A0ABR9DI63_9GAMM</name>
<feature type="transmembrane region" description="Helical" evidence="1">
    <location>
        <begin position="66"/>
        <end position="84"/>
    </location>
</feature>
<dbReference type="Proteomes" id="UP000641152">
    <property type="component" value="Unassembled WGS sequence"/>
</dbReference>
<evidence type="ECO:0000313" key="3">
    <source>
        <dbReference type="Proteomes" id="UP000641152"/>
    </source>
</evidence>
<dbReference type="RefSeq" id="WP_192394385.1">
    <property type="nucleotide sequence ID" value="NZ_CAJHIU010000002.1"/>
</dbReference>
<proteinExistence type="predicted"/>
<keyword evidence="1" id="KW-0472">Membrane</keyword>
<evidence type="ECO:0000313" key="2">
    <source>
        <dbReference type="EMBL" id="MBD9361582.1"/>
    </source>
</evidence>
<dbReference type="EMBL" id="JACXST010000002">
    <property type="protein sequence ID" value="MBD9361582.1"/>
    <property type="molecule type" value="Genomic_DNA"/>
</dbReference>
<protein>
    <submittedName>
        <fullName evidence="2">Uncharacterized protein</fullName>
    </submittedName>
</protein>
<comment type="caution">
    <text evidence="2">The sequence shown here is derived from an EMBL/GenBank/DDBJ whole genome shotgun (WGS) entry which is preliminary data.</text>
</comment>
<evidence type="ECO:0000256" key="1">
    <source>
        <dbReference type="SAM" id="Phobius"/>
    </source>
</evidence>
<keyword evidence="1" id="KW-0812">Transmembrane</keyword>